<sequence length="119" mass="13831">MISNFSFSDTTVGFLIEGTFNKKTVDNFIEAINEKLAQFETINLYIEDTGIESFSLPALVEELSFKIKHGNRFNKVALVCDRQWLKRCGDLYDFFTDSEFQNFSSEERIQAMSWIAQYP</sequence>
<gene>
    <name evidence="1" type="ORF">DDV96_01265</name>
</gene>
<name>A0A2U0I7U0_9FLAO</name>
<dbReference type="RefSeq" id="WP_116692922.1">
    <property type="nucleotide sequence ID" value="NZ_QEHR01000001.1"/>
</dbReference>
<dbReference type="SUPFAM" id="SSF52091">
    <property type="entry name" value="SpoIIaa-like"/>
    <property type="match status" value="1"/>
</dbReference>
<dbReference type="Gene3D" id="3.40.50.10600">
    <property type="entry name" value="SpoIIaa-like domains"/>
    <property type="match status" value="1"/>
</dbReference>
<proteinExistence type="predicted"/>
<organism evidence="1 2">
    <name type="scientific">Marixanthomonas spongiae</name>
    <dbReference type="NCBI Taxonomy" id="2174845"/>
    <lineage>
        <taxon>Bacteria</taxon>
        <taxon>Pseudomonadati</taxon>
        <taxon>Bacteroidota</taxon>
        <taxon>Flavobacteriia</taxon>
        <taxon>Flavobacteriales</taxon>
        <taxon>Flavobacteriaceae</taxon>
        <taxon>Marixanthomonas</taxon>
    </lineage>
</organism>
<evidence type="ECO:0000313" key="2">
    <source>
        <dbReference type="Proteomes" id="UP000245962"/>
    </source>
</evidence>
<keyword evidence="2" id="KW-1185">Reference proteome</keyword>
<dbReference type="EMBL" id="QEHR01000001">
    <property type="protein sequence ID" value="PVW17175.1"/>
    <property type="molecule type" value="Genomic_DNA"/>
</dbReference>
<dbReference type="Pfam" id="PF11964">
    <property type="entry name" value="SpoIIAA-like"/>
    <property type="match status" value="1"/>
</dbReference>
<comment type="caution">
    <text evidence="1">The sequence shown here is derived from an EMBL/GenBank/DDBJ whole genome shotgun (WGS) entry which is preliminary data.</text>
</comment>
<dbReference type="AlphaFoldDB" id="A0A2U0I7U0"/>
<evidence type="ECO:0000313" key="1">
    <source>
        <dbReference type="EMBL" id="PVW17175.1"/>
    </source>
</evidence>
<dbReference type="InterPro" id="IPR021866">
    <property type="entry name" value="SpoIIAA-like"/>
</dbReference>
<dbReference type="Proteomes" id="UP000245962">
    <property type="component" value="Unassembled WGS sequence"/>
</dbReference>
<evidence type="ECO:0008006" key="3">
    <source>
        <dbReference type="Google" id="ProtNLM"/>
    </source>
</evidence>
<dbReference type="InterPro" id="IPR036513">
    <property type="entry name" value="STAS_dom_sf"/>
</dbReference>
<accession>A0A2U0I7U0</accession>
<dbReference type="InterPro" id="IPR038396">
    <property type="entry name" value="SpoIIAA-like_sf"/>
</dbReference>
<protein>
    <recommendedName>
        <fullName evidence="3">STAS/SEC14 domain-containing protein</fullName>
    </recommendedName>
</protein>
<reference evidence="1 2" key="1">
    <citation type="submission" date="2018-04" db="EMBL/GenBank/DDBJ databases">
        <title>Marixanthomonas spongiae HN-E44 sp. nov., isolated from a marine sponge.</title>
        <authorList>
            <person name="Luo L."/>
            <person name="Zhuang L."/>
        </authorList>
    </citation>
    <scope>NUCLEOTIDE SEQUENCE [LARGE SCALE GENOMIC DNA]</scope>
    <source>
        <strain evidence="1 2">HN-E44</strain>
    </source>
</reference>
<dbReference type="OrthoDB" id="1442608at2"/>